<dbReference type="PANTHER" id="PTHR43667">
    <property type="entry name" value="CYCLOPROPANE-FATTY-ACYL-PHOSPHOLIPID SYNTHASE"/>
    <property type="match status" value="1"/>
</dbReference>
<gene>
    <name evidence="2" type="ORF">AV649_04530</name>
</gene>
<dbReference type="Proteomes" id="UP000076510">
    <property type="component" value="Unassembled WGS sequence"/>
</dbReference>
<evidence type="ECO:0000313" key="2">
    <source>
        <dbReference type="EMBL" id="KZE45464.1"/>
    </source>
</evidence>
<dbReference type="EMBL" id="LQQY01000034">
    <property type="protein sequence ID" value="KZE45464.1"/>
    <property type="molecule type" value="Genomic_DNA"/>
</dbReference>
<accession>A0A165J6J9</accession>
<dbReference type="Pfam" id="PF13649">
    <property type="entry name" value="Methyltransf_25"/>
    <property type="match status" value="1"/>
</dbReference>
<evidence type="ECO:0000313" key="3">
    <source>
        <dbReference type="Proteomes" id="UP000076510"/>
    </source>
</evidence>
<reference evidence="3" key="1">
    <citation type="submission" date="2016-01" db="EMBL/GenBank/DDBJ databases">
        <title>Whole genome sequencing of Bhargavaea cecembensis T14.</title>
        <authorList>
            <person name="Hong K.W."/>
        </authorList>
    </citation>
    <scope>NUCLEOTIDE SEQUENCE [LARGE SCALE GENOMIC DNA]</scope>
    <source>
        <strain evidence="3">M19</strain>
    </source>
</reference>
<protein>
    <recommendedName>
        <fullName evidence="1">Methyltransferase domain-containing protein</fullName>
    </recommendedName>
</protein>
<comment type="caution">
    <text evidence="2">The sequence shown here is derived from an EMBL/GenBank/DDBJ whole genome shotgun (WGS) entry which is preliminary data.</text>
</comment>
<dbReference type="InterPro" id="IPR041698">
    <property type="entry name" value="Methyltransf_25"/>
</dbReference>
<proteinExistence type="predicted"/>
<dbReference type="InterPro" id="IPR029063">
    <property type="entry name" value="SAM-dependent_MTases_sf"/>
</dbReference>
<sequence length="210" mass="23441">MERKRKTGKEHSNLSLLQKQFKEPSGPLGWLAGKIMEFDNRRIHRWSLKRLGIKNGDRVLEIGFGTGSCIERIAASYPDASVDGIDISETMEETARKKNETAIQEGRVRLWKGDIGDFSGETAYDKIFAINNYPLWSDQEKSLARIHSLLDEGGTLLITVQPRGDEASDERAKEYGQDIASALRSTGFKDLSISYKNGSPALTVCVTCKK</sequence>
<feature type="domain" description="Methyltransferase" evidence="1">
    <location>
        <begin position="59"/>
        <end position="154"/>
    </location>
</feature>
<name>A0A165J6J9_9BACI</name>
<dbReference type="Gene3D" id="3.40.50.150">
    <property type="entry name" value="Vaccinia Virus protein VP39"/>
    <property type="match status" value="1"/>
</dbReference>
<evidence type="ECO:0000259" key="1">
    <source>
        <dbReference type="Pfam" id="PF13649"/>
    </source>
</evidence>
<dbReference type="AlphaFoldDB" id="A0A165J6J9"/>
<dbReference type="SUPFAM" id="SSF53335">
    <property type="entry name" value="S-adenosyl-L-methionine-dependent methyltransferases"/>
    <property type="match status" value="1"/>
</dbReference>
<dbReference type="PANTHER" id="PTHR43667:SF2">
    <property type="entry name" value="FATTY ACID C-METHYL TRANSFERASE"/>
    <property type="match status" value="1"/>
</dbReference>
<dbReference type="InterPro" id="IPR050723">
    <property type="entry name" value="CFA/CMAS"/>
</dbReference>
<organism evidence="2 3">
    <name type="scientific">Rossellomorea marisflavi</name>
    <dbReference type="NCBI Taxonomy" id="189381"/>
    <lineage>
        <taxon>Bacteria</taxon>
        <taxon>Bacillati</taxon>
        <taxon>Bacillota</taxon>
        <taxon>Bacilli</taxon>
        <taxon>Bacillales</taxon>
        <taxon>Bacillaceae</taxon>
        <taxon>Rossellomorea</taxon>
    </lineage>
</organism>
<dbReference type="CDD" id="cd02440">
    <property type="entry name" value="AdoMet_MTases"/>
    <property type="match status" value="1"/>
</dbReference>